<dbReference type="EMBL" id="SWJZ01000030">
    <property type="protein sequence ID" value="TKD21426.1"/>
    <property type="molecule type" value="Genomic_DNA"/>
</dbReference>
<dbReference type="RefSeq" id="WP_136905939.1">
    <property type="nucleotide sequence ID" value="NZ_SWJZ01000030.1"/>
</dbReference>
<gene>
    <name evidence="1" type="ORF">FBT96_08850</name>
</gene>
<evidence type="ECO:0000313" key="1">
    <source>
        <dbReference type="EMBL" id="TKD21426.1"/>
    </source>
</evidence>
<organism evidence="1 2">
    <name type="scientific">Rhodobacter capsulatus</name>
    <name type="common">Rhodopseudomonas capsulata</name>
    <dbReference type="NCBI Taxonomy" id="1061"/>
    <lineage>
        <taxon>Bacteria</taxon>
        <taxon>Pseudomonadati</taxon>
        <taxon>Pseudomonadota</taxon>
        <taxon>Alphaproteobacteria</taxon>
        <taxon>Rhodobacterales</taxon>
        <taxon>Rhodobacter group</taxon>
        <taxon>Rhodobacter</taxon>
    </lineage>
</organism>
<accession>A0A4U1JTE1</accession>
<dbReference type="OrthoDB" id="7375890at2"/>
<dbReference type="AlphaFoldDB" id="A0A4U1JTE1"/>
<proteinExistence type="predicted"/>
<dbReference type="Proteomes" id="UP000310597">
    <property type="component" value="Unassembled WGS sequence"/>
</dbReference>
<sequence length="187" mass="19646">MTAPISQTAFRGPGDNLIGGVLAHLRLADRLPLRVSCQCRAHWDDPALDQLCFEREVDLGTCGDLAVAMIVARTALTSGLIAAGSDPALRLAPQFITILDADHCLVLAGDVQAGLISWCAPVDSDAEARRVVTDACGLRAEARAATDVDDPASAAALLTRARSLEGRLVEPFWRDLAAAAVDHALVA</sequence>
<protein>
    <submittedName>
        <fullName evidence="1">Uncharacterized protein</fullName>
    </submittedName>
</protein>
<name>A0A4U1JTE1_RHOCA</name>
<evidence type="ECO:0000313" key="2">
    <source>
        <dbReference type="Proteomes" id="UP000310597"/>
    </source>
</evidence>
<reference evidence="1 2" key="1">
    <citation type="submission" date="2019-04" db="EMBL/GenBank/DDBJ databases">
        <title>Draft Whole-Genome sequence of the purple photosynthetic bacterium Rhodobacter capsulatus SP108 with an indigenous class A beta-lactamase.</title>
        <authorList>
            <person name="Robertson S."/>
            <person name="Meyer T.E."/>
            <person name="Kyndt J.A."/>
        </authorList>
    </citation>
    <scope>NUCLEOTIDE SEQUENCE [LARGE SCALE GENOMIC DNA]</scope>
    <source>
        <strain evidence="1 2">SP108</strain>
    </source>
</reference>
<comment type="caution">
    <text evidence="1">The sequence shown here is derived from an EMBL/GenBank/DDBJ whole genome shotgun (WGS) entry which is preliminary data.</text>
</comment>